<evidence type="ECO:0000313" key="1">
    <source>
        <dbReference type="EMBL" id="KRZ56176.1"/>
    </source>
</evidence>
<organism evidence="1 2">
    <name type="scientific">Trichinella nativa</name>
    <dbReference type="NCBI Taxonomy" id="6335"/>
    <lineage>
        <taxon>Eukaryota</taxon>
        <taxon>Metazoa</taxon>
        <taxon>Ecdysozoa</taxon>
        <taxon>Nematoda</taxon>
        <taxon>Enoplea</taxon>
        <taxon>Dorylaimia</taxon>
        <taxon>Trichinellida</taxon>
        <taxon>Trichinellidae</taxon>
        <taxon>Trichinella</taxon>
    </lineage>
</organism>
<name>A0A0V1L9I0_9BILA</name>
<dbReference type="AlphaFoldDB" id="A0A0V1L9I0"/>
<gene>
    <name evidence="1" type="ORF">T02_1243</name>
</gene>
<keyword evidence="2" id="KW-1185">Reference proteome</keyword>
<accession>A0A0V1L9I0</accession>
<dbReference type="EMBL" id="JYDW01000099">
    <property type="protein sequence ID" value="KRZ56176.1"/>
    <property type="molecule type" value="Genomic_DNA"/>
</dbReference>
<sequence length="329" mass="36417">MVRVRCIHSVARRKTKIKLLSSQSRVKVTLPDYVVVYVHAFGTFEGPWSGSAASIASRGKKRTIKLLSSQSWIKVTLPDYVVVYVHAFGTFEGPWSGSAASIASRGKKRTIKLLSSQSWVKVTLPDYVVVYVHAFGTFEGPWVPTDGGTGNPWKSDSAYHTYNIVVQEILLAVLVLPFLRPGRCPSYPRGARRSKCAATVAECCGVVCMISSAYPDFPPLTLEYSRHHQLAGTGTYGIPINQLHLLSQRRTVPSGSALQYEEDKVTSLLSNYLTAQNLPFFPNTCQSHLFLFFSTDLQTVGTIISFDFRKSCVLNQYRGFTAFNGAPKT</sequence>
<protein>
    <submittedName>
        <fullName evidence="1">Uncharacterized protein</fullName>
    </submittedName>
</protein>
<comment type="caution">
    <text evidence="1">The sequence shown here is derived from an EMBL/GenBank/DDBJ whole genome shotgun (WGS) entry which is preliminary data.</text>
</comment>
<reference evidence="1 2" key="1">
    <citation type="submission" date="2015-05" db="EMBL/GenBank/DDBJ databases">
        <title>Evolution of Trichinella species and genotypes.</title>
        <authorList>
            <person name="Korhonen P.K."/>
            <person name="Edoardo P."/>
            <person name="Giuseppe L.R."/>
            <person name="Gasser R.B."/>
        </authorList>
    </citation>
    <scope>NUCLEOTIDE SEQUENCE [LARGE SCALE GENOMIC DNA]</scope>
    <source>
        <strain evidence="1">ISS10</strain>
    </source>
</reference>
<evidence type="ECO:0000313" key="2">
    <source>
        <dbReference type="Proteomes" id="UP000054721"/>
    </source>
</evidence>
<dbReference type="OrthoDB" id="10422405at2759"/>
<dbReference type="Proteomes" id="UP000054721">
    <property type="component" value="Unassembled WGS sequence"/>
</dbReference>
<proteinExistence type="predicted"/>